<evidence type="ECO:0000313" key="3">
    <source>
        <dbReference type="Proteomes" id="UP000029964"/>
    </source>
</evidence>
<reference evidence="3" key="1">
    <citation type="journal article" date="2014" name="Genome Announc.">
        <title>Genome sequence and annotation of Acremonium chrysogenum, producer of the beta-lactam antibiotic cephalosporin C.</title>
        <authorList>
            <person name="Terfehr D."/>
            <person name="Dahlmann T.A."/>
            <person name="Specht T."/>
            <person name="Zadra I."/>
            <person name="Kuernsteiner H."/>
            <person name="Kueck U."/>
        </authorList>
    </citation>
    <scope>NUCLEOTIDE SEQUENCE [LARGE SCALE GENOMIC DNA]</scope>
    <source>
        <strain evidence="3">ATCC 11550 / CBS 779.69 / DSM 880 / IAM 14645 / JCM 23072 / IMI 49137</strain>
    </source>
</reference>
<dbReference type="OrthoDB" id="5299849at2759"/>
<dbReference type="Proteomes" id="UP000029964">
    <property type="component" value="Unassembled WGS sequence"/>
</dbReference>
<name>A0A086SXV6_HAPC1</name>
<sequence>MALISSTTIITSVSLLHLTLAYFFLSNPLTIDDQALVWVLGESMGMPMARGFDAQSPPLGFLAAVLALLGLSDLVSLSMPEEVCMLYYWGAQAPVRALFSMALLFYTFMFGPSSPVYQSGSARGGAASRLLTHPSPHNPSYVPSGWGGDMLKNRVFFTFMFVEMVSWFWIWITLREERFALVQRVRRNAERDD</sequence>
<gene>
    <name evidence="2" type="ORF">ACRE_073190</name>
</gene>
<keyword evidence="1" id="KW-0812">Transmembrane</keyword>
<dbReference type="HOGENOM" id="CLU_113779_0_0_1"/>
<feature type="transmembrane region" description="Helical" evidence="1">
    <location>
        <begin position="155"/>
        <end position="174"/>
    </location>
</feature>
<dbReference type="PANTHER" id="PTHR28029">
    <property type="entry name" value="PROTEIN ILM1"/>
    <property type="match status" value="1"/>
</dbReference>
<dbReference type="Pfam" id="PF10311">
    <property type="entry name" value="Ilm1"/>
    <property type="match status" value="1"/>
</dbReference>
<accession>A0A086SXV6</accession>
<proteinExistence type="predicted"/>
<feature type="transmembrane region" description="Helical" evidence="1">
    <location>
        <begin position="7"/>
        <end position="25"/>
    </location>
</feature>
<dbReference type="AlphaFoldDB" id="A0A086SXV6"/>
<protein>
    <recommendedName>
        <fullName evidence="4">Increased loss of mitochondrial DNA protein 1</fullName>
    </recommendedName>
</protein>
<organism evidence="2 3">
    <name type="scientific">Hapsidospora chrysogenum (strain ATCC 11550 / CBS 779.69 / DSM 880 / IAM 14645 / JCM 23072 / IMI 49137)</name>
    <name type="common">Acremonium chrysogenum</name>
    <dbReference type="NCBI Taxonomy" id="857340"/>
    <lineage>
        <taxon>Eukaryota</taxon>
        <taxon>Fungi</taxon>
        <taxon>Dikarya</taxon>
        <taxon>Ascomycota</taxon>
        <taxon>Pezizomycotina</taxon>
        <taxon>Sordariomycetes</taxon>
        <taxon>Hypocreomycetidae</taxon>
        <taxon>Hypocreales</taxon>
        <taxon>Bionectriaceae</taxon>
        <taxon>Hapsidospora</taxon>
    </lineage>
</organism>
<dbReference type="InterPro" id="IPR018815">
    <property type="entry name" value="Incr_loss_mito_DNA_1"/>
</dbReference>
<keyword evidence="3" id="KW-1185">Reference proteome</keyword>
<evidence type="ECO:0000256" key="1">
    <source>
        <dbReference type="SAM" id="Phobius"/>
    </source>
</evidence>
<dbReference type="EMBL" id="JPKY01000109">
    <property type="protein sequence ID" value="KFH41938.1"/>
    <property type="molecule type" value="Genomic_DNA"/>
</dbReference>
<evidence type="ECO:0000313" key="2">
    <source>
        <dbReference type="EMBL" id="KFH41938.1"/>
    </source>
</evidence>
<feature type="transmembrane region" description="Helical" evidence="1">
    <location>
        <begin position="86"/>
        <end position="109"/>
    </location>
</feature>
<keyword evidence="1" id="KW-1133">Transmembrane helix</keyword>
<feature type="transmembrane region" description="Helical" evidence="1">
    <location>
        <begin position="59"/>
        <end position="79"/>
    </location>
</feature>
<keyword evidence="1" id="KW-0472">Membrane</keyword>
<comment type="caution">
    <text evidence="2">The sequence shown here is derived from an EMBL/GenBank/DDBJ whole genome shotgun (WGS) entry which is preliminary data.</text>
</comment>
<evidence type="ECO:0008006" key="4">
    <source>
        <dbReference type="Google" id="ProtNLM"/>
    </source>
</evidence>
<dbReference type="PANTHER" id="PTHR28029:SF1">
    <property type="entry name" value="PROTEIN ILM1"/>
    <property type="match status" value="1"/>
</dbReference>